<dbReference type="Proteomes" id="UP001555826">
    <property type="component" value="Unassembled WGS sequence"/>
</dbReference>
<dbReference type="SUPFAM" id="SSF56601">
    <property type="entry name" value="beta-lactamase/transpeptidase-like"/>
    <property type="match status" value="1"/>
</dbReference>
<dbReference type="InterPro" id="IPR045155">
    <property type="entry name" value="Beta-lactam_cat"/>
</dbReference>
<sequence>MSRRSVVSAAAGTGLVAALGGQPDEVTSWALDLLTGRVTGHRPDLLRPVLTLPAGTALAKLLRAHGPAVLDERVRYSTDDLVGSTPVCAWHVQTGMTVAGLGDAALRRGDATATNLLVVRAGGAAAVTGFCRALGDRRTRIDRRAPDSCSAQPWDPRDTTTTRALALGYGAVLLGDVLEPAARLRFAALLPSDRLRGGWTLTHAVASGRYGTAALVGVARRERRQVLVAATLRAGQPAQDGSQAAVSRVVEALLGGLDATW</sequence>
<dbReference type="InterPro" id="IPR000871">
    <property type="entry name" value="Beta-lactam_class-A"/>
</dbReference>
<dbReference type="EMBL" id="JBFNQN010000001">
    <property type="protein sequence ID" value="MEW9263185.1"/>
    <property type="molecule type" value="Genomic_DNA"/>
</dbReference>
<keyword evidence="5" id="KW-1185">Reference proteome</keyword>
<gene>
    <name evidence="4" type="ORF">AB1207_00340</name>
</gene>
<dbReference type="PANTHER" id="PTHR35333:SF3">
    <property type="entry name" value="BETA-LACTAMASE-TYPE TRANSPEPTIDASE FOLD CONTAINING PROTEIN"/>
    <property type="match status" value="1"/>
</dbReference>
<evidence type="ECO:0000259" key="3">
    <source>
        <dbReference type="Pfam" id="PF13354"/>
    </source>
</evidence>
<feature type="domain" description="Beta-lactamase class A catalytic" evidence="3">
    <location>
        <begin position="30"/>
        <end position="228"/>
    </location>
</feature>
<organism evidence="4 5">
    <name type="scientific">Kineococcus endophyticus</name>
    <dbReference type="NCBI Taxonomy" id="1181883"/>
    <lineage>
        <taxon>Bacteria</taxon>
        <taxon>Bacillati</taxon>
        <taxon>Actinomycetota</taxon>
        <taxon>Actinomycetes</taxon>
        <taxon>Kineosporiales</taxon>
        <taxon>Kineosporiaceae</taxon>
        <taxon>Kineococcus</taxon>
    </lineage>
</organism>
<accession>A0ABV3P0U6</accession>
<dbReference type="PANTHER" id="PTHR35333">
    <property type="entry name" value="BETA-LACTAMASE"/>
    <property type="match status" value="1"/>
</dbReference>
<name>A0ABV3P0U6_9ACTN</name>
<dbReference type="Gene3D" id="3.40.710.10">
    <property type="entry name" value="DD-peptidase/beta-lactamase superfamily"/>
    <property type="match status" value="1"/>
</dbReference>
<proteinExistence type="predicted"/>
<evidence type="ECO:0000313" key="4">
    <source>
        <dbReference type="EMBL" id="MEW9263185.1"/>
    </source>
</evidence>
<dbReference type="InterPro" id="IPR006311">
    <property type="entry name" value="TAT_signal"/>
</dbReference>
<dbReference type="PRINTS" id="PR00118">
    <property type="entry name" value="BLACTAMASEA"/>
</dbReference>
<dbReference type="GO" id="GO:0016787">
    <property type="term" value="F:hydrolase activity"/>
    <property type="evidence" value="ECO:0007669"/>
    <property type="project" value="UniProtKB-KW"/>
</dbReference>
<keyword evidence="4" id="KW-0378">Hydrolase</keyword>
<dbReference type="Pfam" id="PF13354">
    <property type="entry name" value="Beta-lactamase2"/>
    <property type="match status" value="1"/>
</dbReference>
<dbReference type="PROSITE" id="PS51318">
    <property type="entry name" value="TAT"/>
    <property type="match status" value="1"/>
</dbReference>
<evidence type="ECO:0000256" key="2">
    <source>
        <dbReference type="ARBA" id="ARBA00030171"/>
    </source>
</evidence>
<evidence type="ECO:0000313" key="5">
    <source>
        <dbReference type="Proteomes" id="UP001555826"/>
    </source>
</evidence>
<dbReference type="RefSeq" id="WP_367635784.1">
    <property type="nucleotide sequence ID" value="NZ_JBFNQN010000001.1"/>
</dbReference>
<reference evidence="4 5" key="1">
    <citation type="submission" date="2024-07" db="EMBL/GenBank/DDBJ databases">
        <authorList>
            <person name="Thanompreechachai J."/>
            <person name="Duangmal K."/>
        </authorList>
    </citation>
    <scope>NUCLEOTIDE SEQUENCE [LARGE SCALE GENOMIC DNA]</scope>
    <source>
        <strain evidence="4 5">KCTC 19886</strain>
    </source>
</reference>
<dbReference type="InterPro" id="IPR012338">
    <property type="entry name" value="Beta-lactam/transpept-like"/>
</dbReference>
<protein>
    <recommendedName>
        <fullName evidence="1">Beta-lactamase</fullName>
    </recommendedName>
    <alternativeName>
        <fullName evidence="2">Penicillinase</fullName>
    </alternativeName>
</protein>
<evidence type="ECO:0000256" key="1">
    <source>
        <dbReference type="ARBA" id="ARBA00018879"/>
    </source>
</evidence>
<comment type="caution">
    <text evidence="4">The sequence shown here is derived from an EMBL/GenBank/DDBJ whole genome shotgun (WGS) entry which is preliminary data.</text>
</comment>